<dbReference type="Gramene" id="Zm00001eb424580_T002">
    <property type="protein sequence ID" value="Zm00001eb424580_P002"/>
    <property type="gene ID" value="Zm00001eb424580"/>
</dbReference>
<dbReference type="EnsemblPlants" id="Zm00001eb424580_T002">
    <property type="protein sequence ID" value="Zm00001eb424580_P002"/>
    <property type="gene ID" value="Zm00001eb424580"/>
</dbReference>
<evidence type="ECO:0000313" key="4">
    <source>
        <dbReference type="Proteomes" id="UP000007305"/>
    </source>
</evidence>
<sequence length="151" mass="15726">MSKQKSVIRLGVPNDKNRSKAMQMASKFVGVNSVGIAGDAKDRLEVVGESVDITCMINLLRKKVCRADIVVVEEVKDGGGGEEEEGGGREKEEGGGGSQEEEGGGRAQEEALSVPVPAAAVLRCLLPRAVAADVSVRAGTASGMPHHVTMK</sequence>
<accession>A0A804RIS2</accession>
<feature type="domain" description="HMA" evidence="2">
    <location>
        <begin position="3"/>
        <end position="72"/>
    </location>
</feature>
<organism evidence="3 4">
    <name type="scientific">Zea mays</name>
    <name type="common">Maize</name>
    <dbReference type="NCBI Taxonomy" id="4577"/>
    <lineage>
        <taxon>Eukaryota</taxon>
        <taxon>Viridiplantae</taxon>
        <taxon>Streptophyta</taxon>
        <taxon>Embryophyta</taxon>
        <taxon>Tracheophyta</taxon>
        <taxon>Spermatophyta</taxon>
        <taxon>Magnoliopsida</taxon>
        <taxon>Liliopsida</taxon>
        <taxon>Poales</taxon>
        <taxon>Poaceae</taxon>
        <taxon>PACMAD clade</taxon>
        <taxon>Panicoideae</taxon>
        <taxon>Andropogonodae</taxon>
        <taxon>Andropogoneae</taxon>
        <taxon>Tripsacinae</taxon>
        <taxon>Zea</taxon>
    </lineage>
</organism>
<dbReference type="PANTHER" id="PTHR46932">
    <property type="entry name" value="HEAVY METAL-ASSOCIATED ISOPRENYLATED PLANT PROTEIN 47"/>
    <property type="match status" value="1"/>
</dbReference>
<proteinExistence type="predicted"/>
<evidence type="ECO:0000313" key="3">
    <source>
        <dbReference type="EnsemblPlants" id="Zm00001eb424580_P002"/>
    </source>
</evidence>
<evidence type="ECO:0000259" key="2">
    <source>
        <dbReference type="PROSITE" id="PS50846"/>
    </source>
</evidence>
<protein>
    <recommendedName>
        <fullName evidence="2">HMA domain-containing protein</fullName>
    </recommendedName>
</protein>
<dbReference type="PANTHER" id="PTHR46932:SF4">
    <property type="entry name" value="ATFP4"/>
    <property type="match status" value="1"/>
</dbReference>
<dbReference type="InterPro" id="IPR042885">
    <property type="entry name" value="HIPP47/16"/>
</dbReference>
<dbReference type="Gene3D" id="3.30.70.100">
    <property type="match status" value="1"/>
</dbReference>
<dbReference type="Proteomes" id="UP000007305">
    <property type="component" value="Chromosome 10"/>
</dbReference>
<dbReference type="PROSITE" id="PS50846">
    <property type="entry name" value="HMA_2"/>
    <property type="match status" value="1"/>
</dbReference>
<feature type="region of interest" description="Disordered" evidence="1">
    <location>
        <begin position="76"/>
        <end position="111"/>
    </location>
</feature>
<gene>
    <name evidence="3" type="primary">LOC100283217</name>
</gene>
<dbReference type="InterPro" id="IPR006121">
    <property type="entry name" value="HMA_dom"/>
</dbReference>
<name>A0A804RIS2_MAIZE</name>
<keyword evidence="4" id="KW-1185">Reference proteome</keyword>
<dbReference type="InParanoid" id="A0A804RIS2"/>
<reference evidence="4" key="1">
    <citation type="journal article" date="2009" name="Science">
        <title>The B73 maize genome: complexity, diversity, and dynamics.</title>
        <authorList>
            <person name="Schnable P.S."/>
            <person name="Ware D."/>
            <person name="Fulton R.S."/>
            <person name="Stein J.C."/>
            <person name="Wei F."/>
            <person name="Pasternak S."/>
            <person name="Liang C."/>
            <person name="Zhang J."/>
            <person name="Fulton L."/>
            <person name="Graves T.A."/>
            <person name="Minx P."/>
            <person name="Reily A.D."/>
            <person name="Courtney L."/>
            <person name="Kruchowski S.S."/>
            <person name="Tomlinson C."/>
            <person name="Strong C."/>
            <person name="Delehaunty K."/>
            <person name="Fronick C."/>
            <person name="Courtney B."/>
            <person name="Rock S.M."/>
            <person name="Belter E."/>
            <person name="Du F."/>
            <person name="Kim K."/>
            <person name="Abbott R.M."/>
            <person name="Cotton M."/>
            <person name="Levy A."/>
            <person name="Marchetto P."/>
            <person name="Ochoa K."/>
            <person name="Jackson S.M."/>
            <person name="Gillam B."/>
            <person name="Chen W."/>
            <person name="Yan L."/>
            <person name="Higginbotham J."/>
            <person name="Cardenas M."/>
            <person name="Waligorski J."/>
            <person name="Applebaum E."/>
            <person name="Phelps L."/>
            <person name="Falcone J."/>
            <person name="Kanchi K."/>
            <person name="Thane T."/>
            <person name="Scimone A."/>
            <person name="Thane N."/>
            <person name="Henke J."/>
            <person name="Wang T."/>
            <person name="Ruppert J."/>
            <person name="Shah N."/>
            <person name="Rotter K."/>
            <person name="Hodges J."/>
            <person name="Ingenthron E."/>
            <person name="Cordes M."/>
            <person name="Kohlberg S."/>
            <person name="Sgro J."/>
            <person name="Delgado B."/>
            <person name="Mead K."/>
            <person name="Chinwalla A."/>
            <person name="Leonard S."/>
            <person name="Crouse K."/>
            <person name="Collura K."/>
            <person name="Kudrna D."/>
            <person name="Currie J."/>
            <person name="He R."/>
            <person name="Angelova A."/>
            <person name="Rajasekar S."/>
            <person name="Mueller T."/>
            <person name="Lomeli R."/>
            <person name="Scara G."/>
            <person name="Ko A."/>
            <person name="Delaney K."/>
            <person name="Wissotski M."/>
            <person name="Lopez G."/>
            <person name="Campos D."/>
            <person name="Braidotti M."/>
            <person name="Ashley E."/>
            <person name="Golser W."/>
            <person name="Kim H."/>
            <person name="Lee S."/>
            <person name="Lin J."/>
            <person name="Dujmic Z."/>
            <person name="Kim W."/>
            <person name="Talag J."/>
            <person name="Zuccolo A."/>
            <person name="Fan C."/>
            <person name="Sebastian A."/>
            <person name="Kramer M."/>
            <person name="Spiegel L."/>
            <person name="Nascimento L."/>
            <person name="Zutavern T."/>
            <person name="Miller B."/>
            <person name="Ambroise C."/>
            <person name="Muller S."/>
            <person name="Spooner W."/>
            <person name="Narechania A."/>
            <person name="Ren L."/>
            <person name="Wei S."/>
            <person name="Kumari S."/>
            <person name="Faga B."/>
            <person name="Levy M.J."/>
            <person name="McMahan L."/>
            <person name="Van Buren P."/>
            <person name="Vaughn M.W."/>
            <person name="Ying K."/>
            <person name="Yeh C.-T."/>
            <person name="Emrich S.J."/>
            <person name="Jia Y."/>
            <person name="Kalyanaraman A."/>
            <person name="Hsia A.-P."/>
            <person name="Barbazuk W.B."/>
            <person name="Baucom R.S."/>
            <person name="Brutnell T.P."/>
            <person name="Carpita N.C."/>
            <person name="Chaparro C."/>
            <person name="Chia J.-M."/>
            <person name="Deragon J.-M."/>
            <person name="Estill J.C."/>
            <person name="Fu Y."/>
            <person name="Jeddeloh J.A."/>
            <person name="Han Y."/>
            <person name="Lee H."/>
            <person name="Li P."/>
            <person name="Lisch D.R."/>
            <person name="Liu S."/>
            <person name="Liu Z."/>
            <person name="Nagel D.H."/>
            <person name="McCann M.C."/>
            <person name="SanMiguel P."/>
            <person name="Myers A.M."/>
            <person name="Nettleton D."/>
            <person name="Nguyen J."/>
            <person name="Penning B.W."/>
            <person name="Ponnala L."/>
            <person name="Schneider K.L."/>
            <person name="Schwartz D.C."/>
            <person name="Sharma A."/>
            <person name="Soderlund C."/>
            <person name="Springer N.M."/>
            <person name="Sun Q."/>
            <person name="Wang H."/>
            <person name="Waterman M."/>
            <person name="Westerman R."/>
            <person name="Wolfgruber T.K."/>
            <person name="Yang L."/>
            <person name="Yu Y."/>
            <person name="Zhang L."/>
            <person name="Zhou S."/>
            <person name="Zhu Q."/>
            <person name="Bennetzen J.L."/>
            <person name="Dawe R.K."/>
            <person name="Jiang J."/>
            <person name="Jiang N."/>
            <person name="Presting G.G."/>
            <person name="Wessler S.R."/>
            <person name="Aluru S."/>
            <person name="Martienssen R.A."/>
            <person name="Clifton S.W."/>
            <person name="McCombie W.R."/>
            <person name="Wing R.A."/>
            <person name="Wilson R.K."/>
        </authorList>
    </citation>
    <scope>NUCLEOTIDE SEQUENCE [LARGE SCALE GENOMIC DNA]</scope>
    <source>
        <strain evidence="4">cv. B73</strain>
    </source>
</reference>
<reference evidence="3" key="2">
    <citation type="submission" date="2019-07" db="EMBL/GenBank/DDBJ databases">
        <authorList>
            <person name="Seetharam A."/>
            <person name="Woodhouse M."/>
            <person name="Cannon E."/>
        </authorList>
    </citation>
    <scope>NUCLEOTIDE SEQUENCE [LARGE SCALE GENOMIC DNA]</scope>
    <source>
        <strain evidence="3">cv. B73</strain>
    </source>
</reference>
<reference evidence="3" key="3">
    <citation type="submission" date="2021-05" db="UniProtKB">
        <authorList>
            <consortium name="EnsemblPlants"/>
        </authorList>
    </citation>
    <scope>IDENTIFICATION</scope>
    <source>
        <strain evidence="3">cv. B73</strain>
    </source>
</reference>
<evidence type="ECO:0000256" key="1">
    <source>
        <dbReference type="SAM" id="MobiDB-lite"/>
    </source>
</evidence>
<dbReference type="GO" id="GO:0046872">
    <property type="term" value="F:metal ion binding"/>
    <property type="evidence" value="ECO:0007669"/>
    <property type="project" value="InterPro"/>
</dbReference>
<dbReference type="AlphaFoldDB" id="A0A804RIS2"/>